<dbReference type="AlphaFoldDB" id="A0A6J7DS24"/>
<reference evidence="1" key="1">
    <citation type="submission" date="2020-05" db="EMBL/GenBank/DDBJ databases">
        <authorList>
            <person name="Chiriac C."/>
            <person name="Salcher M."/>
            <person name="Ghai R."/>
            <person name="Kavagutti S V."/>
        </authorList>
    </citation>
    <scope>NUCLEOTIDE SEQUENCE</scope>
</reference>
<protein>
    <submittedName>
        <fullName evidence="1">Unannotated protein</fullName>
    </submittedName>
</protein>
<dbReference type="EMBL" id="CAFBLJ010000056">
    <property type="protein sequence ID" value="CAB4873396.1"/>
    <property type="molecule type" value="Genomic_DNA"/>
</dbReference>
<proteinExistence type="predicted"/>
<accession>A0A6J7DS24</accession>
<organism evidence="1">
    <name type="scientific">freshwater metagenome</name>
    <dbReference type="NCBI Taxonomy" id="449393"/>
    <lineage>
        <taxon>unclassified sequences</taxon>
        <taxon>metagenomes</taxon>
        <taxon>ecological metagenomes</taxon>
    </lineage>
</organism>
<name>A0A6J7DS24_9ZZZZ</name>
<evidence type="ECO:0000313" key="1">
    <source>
        <dbReference type="EMBL" id="CAB4873396.1"/>
    </source>
</evidence>
<gene>
    <name evidence="1" type="ORF">UFOPK3304_01134</name>
</gene>
<sequence length="38" mass="4346">MGEKWKKYLSEPRKKAPRVEARTLPRRLLGSVGVHSLA</sequence>